<dbReference type="PROSITE" id="PS50011">
    <property type="entry name" value="PROTEIN_KINASE_DOM"/>
    <property type="match status" value="1"/>
</dbReference>
<dbReference type="SUPFAM" id="SSF56112">
    <property type="entry name" value="Protein kinase-like (PK-like)"/>
    <property type="match status" value="1"/>
</dbReference>
<evidence type="ECO:0000256" key="1">
    <source>
        <dbReference type="ARBA" id="ARBA00009670"/>
    </source>
</evidence>
<organism evidence="3">
    <name type="scientific">viral metagenome</name>
    <dbReference type="NCBI Taxonomy" id="1070528"/>
    <lineage>
        <taxon>unclassified sequences</taxon>
        <taxon>metagenomes</taxon>
        <taxon>organismal metagenomes</taxon>
    </lineage>
</organism>
<protein>
    <recommendedName>
        <fullName evidence="2">Protein kinase domain-containing protein</fullName>
    </recommendedName>
</protein>
<dbReference type="GO" id="GO:0005524">
    <property type="term" value="F:ATP binding"/>
    <property type="evidence" value="ECO:0007669"/>
    <property type="project" value="InterPro"/>
</dbReference>
<dbReference type="EMBL" id="MN740368">
    <property type="protein sequence ID" value="QHU03037.1"/>
    <property type="molecule type" value="Genomic_DNA"/>
</dbReference>
<dbReference type="InterPro" id="IPR004147">
    <property type="entry name" value="ABC1_dom"/>
</dbReference>
<dbReference type="GO" id="GO:0004672">
    <property type="term" value="F:protein kinase activity"/>
    <property type="evidence" value="ECO:0007669"/>
    <property type="project" value="InterPro"/>
</dbReference>
<evidence type="ECO:0000259" key="2">
    <source>
        <dbReference type="PROSITE" id="PS50011"/>
    </source>
</evidence>
<feature type="domain" description="Protein kinase" evidence="2">
    <location>
        <begin position="86"/>
        <end position="420"/>
    </location>
</feature>
<sequence length="420" mass="49153">MIDSIVFGFKISGLLCYEFIARCFGRKRLVSIKNICLALSDRNVMYTKILQSISCGGNFLTSEEMDYLSIYNDKAPYKKNEEYNIAELVEHLNKGRTDKIIVNSYQPVKAGMVALVYYGKLNDKDIIIKVKRKHIFERLMNALDVAEVICYVSQFMPYLNILQLSTIFKENKIDMCNQIDFHKETINGKRFYNFCRNIDYVIIPYIYDEYTNINENVIVMERLYGKTLVQLNDNERYKYSINLMKYAIKSILYDGFYHADLHMGNIFFMEDNNVGLIDFGLVGLIDREKQNRFYLFFKHCFIEQDTYEASKVVIEKLAYPEENLVNLSDSEKNELLKLISDQIYFLFKSSKTLDLDINLKINNILRSYNLILSPFFCKIQMTLAVMNSVAMELSRNTVPIMQSIELVLKEMIGENDADLF</sequence>
<dbReference type="PANTHER" id="PTHR10566:SF113">
    <property type="entry name" value="PROTEIN ACTIVITY OF BC1 COMPLEX KINASE 7, CHLOROPLASTIC"/>
    <property type="match status" value="1"/>
</dbReference>
<dbReference type="AlphaFoldDB" id="A0A6C0JEW9"/>
<dbReference type="Gene3D" id="1.10.510.10">
    <property type="entry name" value="Transferase(Phosphotransferase) domain 1"/>
    <property type="match status" value="1"/>
</dbReference>
<dbReference type="InterPro" id="IPR011009">
    <property type="entry name" value="Kinase-like_dom_sf"/>
</dbReference>
<dbReference type="InterPro" id="IPR000719">
    <property type="entry name" value="Prot_kinase_dom"/>
</dbReference>
<reference evidence="3" key="1">
    <citation type="journal article" date="2020" name="Nature">
        <title>Giant virus diversity and host interactions through global metagenomics.</title>
        <authorList>
            <person name="Schulz F."/>
            <person name="Roux S."/>
            <person name="Paez-Espino D."/>
            <person name="Jungbluth S."/>
            <person name="Walsh D.A."/>
            <person name="Denef V.J."/>
            <person name="McMahon K.D."/>
            <person name="Konstantinidis K.T."/>
            <person name="Eloe-Fadrosh E.A."/>
            <person name="Kyrpides N.C."/>
            <person name="Woyke T."/>
        </authorList>
    </citation>
    <scope>NUCLEOTIDE SEQUENCE</scope>
    <source>
        <strain evidence="3">GVMAG-M-3300025890-48</strain>
    </source>
</reference>
<accession>A0A6C0JEW9</accession>
<dbReference type="PANTHER" id="PTHR10566">
    <property type="entry name" value="CHAPERONE-ACTIVITY OF BC1 COMPLEX CABC1 -RELATED"/>
    <property type="match status" value="1"/>
</dbReference>
<comment type="similarity">
    <text evidence="1">Belongs to the protein kinase superfamily. ADCK protein kinase family.</text>
</comment>
<proteinExistence type="inferred from homology"/>
<evidence type="ECO:0000313" key="3">
    <source>
        <dbReference type="EMBL" id="QHU03037.1"/>
    </source>
</evidence>
<dbReference type="Pfam" id="PF03109">
    <property type="entry name" value="ABC1"/>
    <property type="match status" value="1"/>
</dbReference>
<name>A0A6C0JEW9_9ZZZZ</name>
<dbReference type="InterPro" id="IPR050154">
    <property type="entry name" value="UbiB_kinase"/>
</dbReference>